<evidence type="ECO:0000313" key="3">
    <source>
        <dbReference type="Proteomes" id="UP001153069"/>
    </source>
</evidence>
<reference evidence="2" key="1">
    <citation type="submission" date="2020-06" db="EMBL/GenBank/DDBJ databases">
        <authorList>
            <consortium name="Plant Systems Biology data submission"/>
        </authorList>
    </citation>
    <scope>NUCLEOTIDE SEQUENCE</scope>
    <source>
        <strain evidence="2">D6</strain>
    </source>
</reference>
<feature type="region of interest" description="Disordered" evidence="1">
    <location>
        <begin position="83"/>
        <end position="144"/>
    </location>
</feature>
<accession>A0A9N8HF70</accession>
<protein>
    <submittedName>
        <fullName evidence="2">Uncharacterized protein</fullName>
    </submittedName>
</protein>
<dbReference type="AlphaFoldDB" id="A0A9N8HF70"/>
<gene>
    <name evidence="2" type="ORF">SEMRO_420_G139280.1</name>
</gene>
<keyword evidence="3" id="KW-1185">Reference proteome</keyword>
<sequence>MCRMTVSPPPVTLSKETKAVKMSVRFAKTVETILVDRQDSLVLKEDLYYSAADFRRFRKDAAAAECLLSHDDSLQLHAIRNVISRGSSSLSPPPPTKRRQRRSRTRQLPEIRCTNSELDMDGQETVTPAPTMPAGGRWGTGVKEQASLQRMRGCARRRPSMTVANTA</sequence>
<proteinExistence type="predicted"/>
<organism evidence="2 3">
    <name type="scientific">Seminavis robusta</name>
    <dbReference type="NCBI Taxonomy" id="568900"/>
    <lineage>
        <taxon>Eukaryota</taxon>
        <taxon>Sar</taxon>
        <taxon>Stramenopiles</taxon>
        <taxon>Ochrophyta</taxon>
        <taxon>Bacillariophyta</taxon>
        <taxon>Bacillariophyceae</taxon>
        <taxon>Bacillariophycidae</taxon>
        <taxon>Naviculales</taxon>
        <taxon>Naviculaceae</taxon>
        <taxon>Seminavis</taxon>
    </lineage>
</organism>
<name>A0A9N8HF70_9STRA</name>
<dbReference type="Proteomes" id="UP001153069">
    <property type="component" value="Unassembled WGS sequence"/>
</dbReference>
<dbReference type="EMBL" id="CAICTM010000419">
    <property type="protein sequence ID" value="CAB9510100.1"/>
    <property type="molecule type" value="Genomic_DNA"/>
</dbReference>
<evidence type="ECO:0000313" key="2">
    <source>
        <dbReference type="EMBL" id="CAB9510100.1"/>
    </source>
</evidence>
<feature type="compositionally biased region" description="Basic residues" evidence="1">
    <location>
        <begin position="96"/>
        <end position="105"/>
    </location>
</feature>
<comment type="caution">
    <text evidence="2">The sequence shown here is derived from an EMBL/GenBank/DDBJ whole genome shotgun (WGS) entry which is preliminary data.</text>
</comment>
<evidence type="ECO:0000256" key="1">
    <source>
        <dbReference type="SAM" id="MobiDB-lite"/>
    </source>
</evidence>